<comment type="caution">
    <text evidence="2">The sequence shown here is derived from an EMBL/GenBank/DDBJ whole genome shotgun (WGS) entry which is preliminary data.</text>
</comment>
<dbReference type="CDD" id="cd07262">
    <property type="entry name" value="VOC_like"/>
    <property type="match status" value="1"/>
</dbReference>
<dbReference type="Gene3D" id="3.10.180.10">
    <property type="entry name" value="2,3-Dihydroxybiphenyl 1,2-Dioxygenase, domain 1"/>
    <property type="match status" value="1"/>
</dbReference>
<dbReference type="InterPro" id="IPR037523">
    <property type="entry name" value="VOC_core"/>
</dbReference>
<sequence>MIDHTGVSVSNFDASKAFYDKALAPLGARMLMQVPLERTGGLGVAGYGRERPTFWLHEGRPTDRQHVAFSARSREEVDAFHRAALAAGGRDNGGPGLRRHYHPDYYGAFVLDLDGHNVEAVFHGHVPAKG</sequence>
<reference evidence="2" key="1">
    <citation type="submission" date="2021-04" db="EMBL/GenBank/DDBJ databases">
        <title>Pseudaminobacter soli sp. nov., isolated from paddy soil contaminated by heavy metals.</title>
        <authorList>
            <person name="Zhang K."/>
        </authorList>
    </citation>
    <scope>NUCLEOTIDE SEQUENCE</scope>
    <source>
        <strain evidence="2">19-2017</strain>
    </source>
</reference>
<accession>A0A942E4Z8</accession>
<feature type="domain" description="VOC" evidence="1">
    <location>
        <begin position="1"/>
        <end position="123"/>
    </location>
</feature>
<dbReference type="Proteomes" id="UP000680348">
    <property type="component" value="Unassembled WGS sequence"/>
</dbReference>
<evidence type="ECO:0000313" key="3">
    <source>
        <dbReference type="Proteomes" id="UP000680348"/>
    </source>
</evidence>
<dbReference type="PROSITE" id="PS51819">
    <property type="entry name" value="VOC"/>
    <property type="match status" value="1"/>
</dbReference>
<gene>
    <name evidence="2" type="ORF">KEU06_18750</name>
</gene>
<dbReference type="EMBL" id="JAGWCR010000010">
    <property type="protein sequence ID" value="MBS3650655.1"/>
    <property type="molecule type" value="Genomic_DNA"/>
</dbReference>
<evidence type="ECO:0000259" key="1">
    <source>
        <dbReference type="PROSITE" id="PS51819"/>
    </source>
</evidence>
<dbReference type="Pfam" id="PF00903">
    <property type="entry name" value="Glyoxalase"/>
    <property type="match status" value="1"/>
</dbReference>
<name>A0A942E4Z8_9HYPH</name>
<protein>
    <submittedName>
        <fullName evidence="2">VOC family protein</fullName>
    </submittedName>
</protein>
<dbReference type="AlphaFoldDB" id="A0A942E4Z8"/>
<dbReference type="PANTHER" id="PTHR35006">
    <property type="entry name" value="GLYOXALASE FAMILY PROTEIN (AFU_ORTHOLOGUE AFUA_5G14830)"/>
    <property type="match status" value="1"/>
</dbReference>
<dbReference type="InterPro" id="IPR004360">
    <property type="entry name" value="Glyas_Fos-R_dOase_dom"/>
</dbReference>
<dbReference type="PANTHER" id="PTHR35006:SF2">
    <property type="entry name" value="GLYOXALASE FAMILY PROTEIN (AFU_ORTHOLOGUE AFUA_5G14830)"/>
    <property type="match status" value="1"/>
</dbReference>
<dbReference type="InterPro" id="IPR029068">
    <property type="entry name" value="Glyas_Bleomycin-R_OHBP_Dase"/>
</dbReference>
<evidence type="ECO:0000313" key="2">
    <source>
        <dbReference type="EMBL" id="MBS3650655.1"/>
    </source>
</evidence>
<dbReference type="SUPFAM" id="SSF54593">
    <property type="entry name" value="Glyoxalase/Bleomycin resistance protein/Dihydroxybiphenyl dioxygenase"/>
    <property type="match status" value="1"/>
</dbReference>
<keyword evidence="3" id="KW-1185">Reference proteome</keyword>
<organism evidence="2 3">
    <name type="scientific">Pseudaminobacter soli</name>
    <name type="common">ex Zhang et al. 2022</name>
    <dbReference type="NCBI Taxonomy" id="2831468"/>
    <lineage>
        <taxon>Bacteria</taxon>
        <taxon>Pseudomonadati</taxon>
        <taxon>Pseudomonadota</taxon>
        <taxon>Alphaproteobacteria</taxon>
        <taxon>Hyphomicrobiales</taxon>
        <taxon>Phyllobacteriaceae</taxon>
        <taxon>Pseudaminobacter</taxon>
    </lineage>
</organism>
<proteinExistence type="predicted"/>
<dbReference type="RefSeq" id="WP_188256208.1">
    <property type="nucleotide sequence ID" value="NZ_JABVCF010000010.1"/>
</dbReference>